<keyword evidence="2" id="KW-1185">Reference proteome</keyword>
<evidence type="ECO:0000313" key="1">
    <source>
        <dbReference type="EMBL" id="KAG6370456.1"/>
    </source>
</evidence>
<name>A0A8I3A441_9AGAM</name>
<dbReference type="EMBL" id="JAGFBS010000051">
    <property type="protein sequence ID" value="KAG6370456.1"/>
    <property type="molecule type" value="Genomic_DNA"/>
</dbReference>
<dbReference type="AlphaFoldDB" id="A0A8I3A441"/>
<gene>
    <name evidence="1" type="ORF">JVT61DRAFT_12079</name>
</gene>
<organism evidence="1 2">
    <name type="scientific">Boletus reticuloceps</name>
    <dbReference type="NCBI Taxonomy" id="495285"/>
    <lineage>
        <taxon>Eukaryota</taxon>
        <taxon>Fungi</taxon>
        <taxon>Dikarya</taxon>
        <taxon>Basidiomycota</taxon>
        <taxon>Agaricomycotina</taxon>
        <taxon>Agaricomycetes</taxon>
        <taxon>Agaricomycetidae</taxon>
        <taxon>Boletales</taxon>
        <taxon>Boletineae</taxon>
        <taxon>Boletaceae</taxon>
        <taxon>Boletoideae</taxon>
        <taxon>Boletus</taxon>
    </lineage>
</organism>
<proteinExistence type="predicted"/>
<dbReference type="OrthoDB" id="2680741at2759"/>
<sequence length="105" mass="12052">MLEIEWELHMAEAHDALNECRHQVRVQAQLLKFKDHNLRGQGANTRAHKTLCALEQCLSLGHAKYSRAHEALTKLGEKLDRGDWQCKLRLLKPSDLRLMGDLLEG</sequence>
<comment type="caution">
    <text evidence="1">The sequence shown here is derived from an EMBL/GenBank/DDBJ whole genome shotgun (WGS) entry which is preliminary data.</text>
</comment>
<dbReference type="Proteomes" id="UP000683000">
    <property type="component" value="Unassembled WGS sequence"/>
</dbReference>
<reference evidence="1" key="1">
    <citation type="submission" date="2021-03" db="EMBL/GenBank/DDBJ databases">
        <title>Evolutionary innovations through gain and loss of genes in the ectomycorrhizal Boletales.</title>
        <authorList>
            <person name="Wu G."/>
            <person name="Miyauchi S."/>
            <person name="Morin E."/>
            <person name="Yang Z.-L."/>
            <person name="Xu J."/>
            <person name="Martin F.M."/>
        </authorList>
    </citation>
    <scope>NUCLEOTIDE SEQUENCE</scope>
    <source>
        <strain evidence="1">BR01</strain>
    </source>
</reference>
<accession>A0A8I3A441</accession>
<evidence type="ECO:0000313" key="2">
    <source>
        <dbReference type="Proteomes" id="UP000683000"/>
    </source>
</evidence>
<protein>
    <submittedName>
        <fullName evidence="1">Uncharacterized protein</fullName>
    </submittedName>
</protein>